<dbReference type="AlphaFoldDB" id="A0A0F9AIA8"/>
<dbReference type="CDD" id="cd12870">
    <property type="entry name" value="MqsA"/>
    <property type="match status" value="1"/>
</dbReference>
<sequence length="74" mass="8086">MTCPICKHGKTTAGLTTLIFQRGKSTIIIKSVPADICDNCSESFISEDISKKILDIADREVKKGIEVEILNYAA</sequence>
<dbReference type="EMBL" id="LAZR01057527">
    <property type="protein sequence ID" value="KKK71891.1"/>
    <property type="molecule type" value="Genomic_DNA"/>
</dbReference>
<organism evidence="1">
    <name type="scientific">marine sediment metagenome</name>
    <dbReference type="NCBI Taxonomy" id="412755"/>
    <lineage>
        <taxon>unclassified sequences</taxon>
        <taxon>metagenomes</taxon>
        <taxon>ecological metagenomes</taxon>
    </lineage>
</organism>
<protein>
    <recommendedName>
        <fullName evidence="2">YgiT-type zinc finger domain-containing protein</fullName>
    </recommendedName>
</protein>
<accession>A0A0F9AIA8</accession>
<gene>
    <name evidence="1" type="ORF">LCGC14_2909360</name>
</gene>
<reference evidence="1" key="1">
    <citation type="journal article" date="2015" name="Nature">
        <title>Complex archaea that bridge the gap between prokaryotes and eukaryotes.</title>
        <authorList>
            <person name="Spang A."/>
            <person name="Saw J.H."/>
            <person name="Jorgensen S.L."/>
            <person name="Zaremba-Niedzwiedzka K."/>
            <person name="Martijn J."/>
            <person name="Lind A.E."/>
            <person name="van Eijk R."/>
            <person name="Schleper C."/>
            <person name="Guy L."/>
            <person name="Ettema T.J."/>
        </authorList>
    </citation>
    <scope>NUCLEOTIDE SEQUENCE</scope>
</reference>
<dbReference type="InterPro" id="IPR022453">
    <property type="entry name" value="Znf_MqsA-type"/>
</dbReference>
<name>A0A0F9AIA8_9ZZZZ</name>
<proteinExistence type="predicted"/>
<dbReference type="NCBIfam" id="TIGR03831">
    <property type="entry name" value="YgiT_finger"/>
    <property type="match status" value="1"/>
</dbReference>
<dbReference type="Gene3D" id="3.10.20.860">
    <property type="match status" value="1"/>
</dbReference>
<evidence type="ECO:0000313" key="1">
    <source>
        <dbReference type="EMBL" id="KKK71891.1"/>
    </source>
</evidence>
<comment type="caution">
    <text evidence="1">The sequence shown here is derived from an EMBL/GenBank/DDBJ whole genome shotgun (WGS) entry which is preliminary data.</text>
</comment>
<evidence type="ECO:0008006" key="2">
    <source>
        <dbReference type="Google" id="ProtNLM"/>
    </source>
</evidence>